<dbReference type="InParanoid" id="Q54E68"/>
<evidence type="ECO:0000256" key="4">
    <source>
        <dbReference type="ARBA" id="ARBA00023136"/>
    </source>
</evidence>
<keyword evidence="5" id="KW-0325">Glycoprotein</keyword>
<feature type="transmembrane region" description="Helical" evidence="8">
    <location>
        <begin position="422"/>
        <end position="440"/>
    </location>
</feature>
<evidence type="ECO:0000256" key="6">
    <source>
        <dbReference type="ARBA" id="ARBA00040302"/>
    </source>
</evidence>
<dbReference type="InterPro" id="IPR010291">
    <property type="entry name" value="Ion_channel_UNC-93"/>
</dbReference>
<comment type="caution">
    <text evidence="9">The sequence shown here is derived from an EMBL/GenBank/DDBJ whole genome shotgun (WGS) entry which is preliminary data.</text>
</comment>
<name>Q54E68_DICDI</name>
<dbReference type="InterPro" id="IPR044771">
    <property type="entry name" value="UN933_plant"/>
</dbReference>
<dbReference type="InterPro" id="IPR051617">
    <property type="entry name" value="UNC-93-like_regulator"/>
</dbReference>
<keyword evidence="3 8" id="KW-1133">Transmembrane helix</keyword>
<dbReference type="RefSeq" id="XP_629994.1">
    <property type="nucleotide sequence ID" value="XM_629992.1"/>
</dbReference>
<dbReference type="VEuPathDB" id="AmoebaDB:DDB_G0291722"/>
<dbReference type="SUPFAM" id="SSF103473">
    <property type="entry name" value="MFS general substrate transporter"/>
    <property type="match status" value="1"/>
</dbReference>
<dbReference type="OMA" id="QFQDKTH"/>
<protein>
    <recommendedName>
        <fullName evidence="6">UNC93-like protein MFSD11</fullName>
    </recommendedName>
    <alternativeName>
        <fullName evidence="7">Major facilitator superfamily domain-containing protein 11</fullName>
    </alternativeName>
</protein>
<keyword evidence="4 8" id="KW-0472">Membrane</keyword>
<dbReference type="EMBL" id="AAFI02000182">
    <property type="protein sequence ID" value="EAL61557.1"/>
    <property type="molecule type" value="Genomic_DNA"/>
</dbReference>
<keyword evidence="2 8" id="KW-0812">Transmembrane</keyword>
<dbReference type="FunCoup" id="Q54E68">
    <property type="interactions" value="113"/>
</dbReference>
<dbReference type="InterPro" id="IPR036259">
    <property type="entry name" value="MFS_trans_sf"/>
</dbReference>
<dbReference type="PANTHER" id="PTHR23294:SF0">
    <property type="entry name" value="UNC93-LIKE PROTEIN MFSD11"/>
    <property type="match status" value="1"/>
</dbReference>
<dbReference type="Gene3D" id="1.20.1250.20">
    <property type="entry name" value="MFS general substrate transporter like domains"/>
    <property type="match status" value="2"/>
</dbReference>
<dbReference type="GO" id="GO:0016020">
    <property type="term" value="C:membrane"/>
    <property type="evidence" value="ECO:0007669"/>
    <property type="project" value="UniProtKB-SubCell"/>
</dbReference>
<keyword evidence="10" id="KW-1185">Reference proteome</keyword>
<dbReference type="PANTHER" id="PTHR23294">
    <property type="entry name" value="ET TRANSLATION PRODUCT-RELATED"/>
    <property type="match status" value="1"/>
</dbReference>
<reference evidence="9 10" key="1">
    <citation type="journal article" date="2005" name="Nature">
        <title>The genome of the social amoeba Dictyostelium discoideum.</title>
        <authorList>
            <consortium name="The Dictyostelium discoideum Sequencing Consortium"/>
            <person name="Eichinger L."/>
            <person name="Pachebat J.A."/>
            <person name="Glockner G."/>
            <person name="Rajandream M.A."/>
            <person name="Sucgang R."/>
            <person name="Berriman M."/>
            <person name="Song J."/>
            <person name="Olsen R."/>
            <person name="Szafranski K."/>
            <person name="Xu Q."/>
            <person name="Tunggal B."/>
            <person name="Kummerfeld S."/>
            <person name="Madera M."/>
            <person name="Konfortov B.A."/>
            <person name="Rivero F."/>
            <person name="Bankier A.T."/>
            <person name="Lehmann R."/>
            <person name="Hamlin N."/>
            <person name="Davies R."/>
            <person name="Gaudet P."/>
            <person name="Fey P."/>
            <person name="Pilcher K."/>
            <person name="Chen G."/>
            <person name="Saunders D."/>
            <person name="Sodergren E."/>
            <person name="Davis P."/>
            <person name="Kerhornou A."/>
            <person name="Nie X."/>
            <person name="Hall N."/>
            <person name="Anjard C."/>
            <person name="Hemphill L."/>
            <person name="Bason N."/>
            <person name="Farbrother P."/>
            <person name="Desany B."/>
            <person name="Just E."/>
            <person name="Morio T."/>
            <person name="Rost R."/>
            <person name="Churcher C."/>
            <person name="Cooper J."/>
            <person name="Haydock S."/>
            <person name="van Driessche N."/>
            <person name="Cronin A."/>
            <person name="Goodhead I."/>
            <person name="Muzny D."/>
            <person name="Mourier T."/>
            <person name="Pain A."/>
            <person name="Lu M."/>
            <person name="Harper D."/>
            <person name="Lindsay R."/>
            <person name="Hauser H."/>
            <person name="James K."/>
            <person name="Quiles M."/>
            <person name="Madan Babu M."/>
            <person name="Saito T."/>
            <person name="Buchrieser C."/>
            <person name="Wardroper A."/>
            <person name="Felder M."/>
            <person name="Thangavelu M."/>
            <person name="Johnson D."/>
            <person name="Knights A."/>
            <person name="Loulseged H."/>
            <person name="Mungall K."/>
            <person name="Oliver K."/>
            <person name="Price C."/>
            <person name="Quail M.A."/>
            <person name="Urushihara H."/>
            <person name="Hernandez J."/>
            <person name="Rabbinowitsch E."/>
            <person name="Steffen D."/>
            <person name="Sanders M."/>
            <person name="Ma J."/>
            <person name="Kohara Y."/>
            <person name="Sharp S."/>
            <person name="Simmonds M."/>
            <person name="Spiegler S."/>
            <person name="Tivey A."/>
            <person name="Sugano S."/>
            <person name="White B."/>
            <person name="Walker D."/>
            <person name="Woodward J."/>
            <person name="Winckler T."/>
            <person name="Tanaka Y."/>
            <person name="Shaulsky G."/>
            <person name="Schleicher M."/>
            <person name="Weinstock G."/>
            <person name="Rosenthal A."/>
            <person name="Cox E.C."/>
            <person name="Chisholm R.L."/>
            <person name="Gibbs R."/>
            <person name="Loomis W.F."/>
            <person name="Platzer M."/>
            <person name="Kay R.R."/>
            <person name="Williams J."/>
            <person name="Dear P.H."/>
            <person name="Noegel A.A."/>
            <person name="Barrell B."/>
            <person name="Kuspa A."/>
        </authorList>
    </citation>
    <scope>NUCLEOTIDE SEQUENCE [LARGE SCALE GENOMIC DNA]</scope>
    <source>
        <strain evidence="9 10">AX4</strain>
    </source>
</reference>
<feature type="transmembrane region" description="Helical" evidence="8">
    <location>
        <begin position="39"/>
        <end position="57"/>
    </location>
</feature>
<dbReference type="HOGENOM" id="CLU_025356_2_0_1"/>
<dbReference type="GO" id="GO:0055075">
    <property type="term" value="P:potassium ion homeostasis"/>
    <property type="evidence" value="ECO:0007669"/>
    <property type="project" value="InterPro"/>
</dbReference>
<dbReference type="AlphaFoldDB" id="Q54E68"/>
<dbReference type="dictyBase" id="DDB_G0291722"/>
<feature type="transmembrane region" description="Helical" evidence="8">
    <location>
        <begin position="357"/>
        <end position="376"/>
    </location>
</feature>
<evidence type="ECO:0000313" key="10">
    <source>
        <dbReference type="Proteomes" id="UP000002195"/>
    </source>
</evidence>
<feature type="transmembrane region" description="Helical" evidence="8">
    <location>
        <begin position="69"/>
        <end position="92"/>
    </location>
</feature>
<feature type="transmembrane region" description="Helical" evidence="8">
    <location>
        <begin position="99"/>
        <end position="118"/>
    </location>
</feature>
<feature type="transmembrane region" description="Helical" evidence="8">
    <location>
        <begin position="397"/>
        <end position="416"/>
    </location>
</feature>
<accession>Q54E68</accession>
<evidence type="ECO:0000256" key="2">
    <source>
        <dbReference type="ARBA" id="ARBA00022692"/>
    </source>
</evidence>
<comment type="subcellular location">
    <subcellularLocation>
        <location evidence="1">Membrane</location>
        <topology evidence="1">Multi-pass membrane protein</topology>
    </subcellularLocation>
</comment>
<feature type="transmembrane region" description="Helical" evidence="8">
    <location>
        <begin position="158"/>
        <end position="177"/>
    </location>
</feature>
<evidence type="ECO:0000256" key="8">
    <source>
        <dbReference type="SAM" id="Phobius"/>
    </source>
</evidence>
<evidence type="ECO:0000256" key="5">
    <source>
        <dbReference type="ARBA" id="ARBA00023180"/>
    </source>
</evidence>
<dbReference type="eggNOG" id="KOG3098">
    <property type="taxonomic scope" value="Eukaryota"/>
</dbReference>
<dbReference type="PhylomeDB" id="Q54E68"/>
<evidence type="ECO:0000256" key="3">
    <source>
        <dbReference type="ARBA" id="ARBA00022989"/>
    </source>
</evidence>
<feature type="transmembrane region" description="Helical" evidence="8">
    <location>
        <begin position="189"/>
        <end position="208"/>
    </location>
</feature>
<evidence type="ECO:0000256" key="7">
    <source>
        <dbReference type="ARBA" id="ARBA00041910"/>
    </source>
</evidence>
<dbReference type="GeneID" id="8628324"/>
<evidence type="ECO:0000256" key="1">
    <source>
        <dbReference type="ARBA" id="ARBA00004141"/>
    </source>
</evidence>
<dbReference type="CDD" id="cd17338">
    <property type="entry name" value="MFS_unc93_like"/>
    <property type="match status" value="1"/>
</dbReference>
<dbReference type="PaxDb" id="44689-DDB0184030"/>
<feature type="transmembrane region" description="Helical" evidence="8">
    <location>
        <begin position="124"/>
        <end position="146"/>
    </location>
</feature>
<feature type="transmembrane region" description="Helical" evidence="8">
    <location>
        <begin position="319"/>
        <end position="337"/>
    </location>
</feature>
<dbReference type="Pfam" id="PF05978">
    <property type="entry name" value="UNC-93"/>
    <property type="match status" value="1"/>
</dbReference>
<evidence type="ECO:0000313" key="9">
    <source>
        <dbReference type="EMBL" id="EAL61557.1"/>
    </source>
</evidence>
<sequence>MKNKEDLLQTPLLNDHHHQEENDYYSHSKSIQNKNNNKINIIILGLCFCILFSAFSPTQILQTTINQNLGYYTLAVLYSSLSISNFISPFIVSKFGEKISLIIGTLSYAIYIGSNIYVTQPSLYISSILVGFGGAILWNAQGSLIIKYSTEETIGANTGLFFALFQTDQIIGNIGSATLINKAGLSNSILFTIFMGISLMPIIGFLFLKCPITPKIKKTIKSINIQDEETKGNQENHDDDDLSIKNIFKSIIILFKDKPIQLLIPSLLYSGISQTFFFGVFPSLIGVEWVGYVMSVFGFFDALSSFILGKLSFKIGRKILILISTISSIIGTVLIILVNQSKIIYFSINNNNNYGEYKILCYFIGSALLGFSDAGFNTQLYSLLGVLYPTNGEAAVGVFKFVQSTATAVAFIYGPYASLFENVFVLDCLVIISCVFFIFADNFSKSV</sequence>
<dbReference type="KEGG" id="ddi:DDB_G0291722"/>
<dbReference type="Proteomes" id="UP000002195">
    <property type="component" value="Unassembled WGS sequence"/>
</dbReference>
<proteinExistence type="predicted"/>
<gene>
    <name evidence="9" type="ORF">DDB_G0291722</name>
</gene>
<organism evidence="9 10">
    <name type="scientific">Dictyostelium discoideum</name>
    <name type="common">Social amoeba</name>
    <dbReference type="NCBI Taxonomy" id="44689"/>
    <lineage>
        <taxon>Eukaryota</taxon>
        <taxon>Amoebozoa</taxon>
        <taxon>Evosea</taxon>
        <taxon>Eumycetozoa</taxon>
        <taxon>Dictyostelia</taxon>
        <taxon>Dictyosteliales</taxon>
        <taxon>Dictyosteliaceae</taxon>
        <taxon>Dictyostelium</taxon>
    </lineage>
</organism>